<dbReference type="InterPro" id="IPR016163">
    <property type="entry name" value="Ald_DH_C"/>
</dbReference>
<dbReference type="PANTHER" id="PTHR43720:SF2">
    <property type="entry name" value="2-AMINOMUCONIC SEMIALDEHYDE DEHYDROGENASE"/>
    <property type="match status" value="1"/>
</dbReference>
<dbReference type="FunFam" id="3.40.309.10:FF:000012">
    <property type="entry name" value="Betaine aldehyde dehydrogenase"/>
    <property type="match status" value="1"/>
</dbReference>
<dbReference type="PROSITE" id="PS00687">
    <property type="entry name" value="ALDEHYDE_DEHYDR_GLU"/>
    <property type="match status" value="1"/>
</dbReference>
<keyword evidence="2 5" id="KW-0560">Oxidoreductase</keyword>
<feature type="domain" description="Aldehyde dehydrogenase" evidence="6">
    <location>
        <begin position="29"/>
        <end position="487"/>
    </location>
</feature>
<keyword evidence="3" id="KW-0520">NAD</keyword>
<evidence type="ECO:0000259" key="6">
    <source>
        <dbReference type="Pfam" id="PF00171"/>
    </source>
</evidence>
<protein>
    <submittedName>
        <fullName evidence="7">BA75_02725T0</fullName>
    </submittedName>
</protein>
<dbReference type="InterPro" id="IPR015590">
    <property type="entry name" value="Aldehyde_DH_dom"/>
</dbReference>
<evidence type="ECO:0000256" key="2">
    <source>
        <dbReference type="ARBA" id="ARBA00023002"/>
    </source>
</evidence>
<organism evidence="7 8">
    <name type="scientific">Komagataella pastoris</name>
    <name type="common">Yeast</name>
    <name type="synonym">Pichia pastoris</name>
    <dbReference type="NCBI Taxonomy" id="4922"/>
    <lineage>
        <taxon>Eukaryota</taxon>
        <taxon>Fungi</taxon>
        <taxon>Dikarya</taxon>
        <taxon>Ascomycota</taxon>
        <taxon>Saccharomycotina</taxon>
        <taxon>Pichiomycetes</taxon>
        <taxon>Pichiales</taxon>
        <taxon>Pichiaceae</taxon>
        <taxon>Komagataella</taxon>
    </lineage>
</organism>
<evidence type="ECO:0000256" key="1">
    <source>
        <dbReference type="ARBA" id="ARBA00009986"/>
    </source>
</evidence>
<dbReference type="Pfam" id="PF00171">
    <property type="entry name" value="Aldedh"/>
    <property type="match status" value="1"/>
</dbReference>
<dbReference type="GO" id="GO:0006598">
    <property type="term" value="P:polyamine catabolic process"/>
    <property type="evidence" value="ECO:0007669"/>
    <property type="project" value="TreeGrafter"/>
</dbReference>
<dbReference type="PANTHER" id="PTHR43720">
    <property type="entry name" value="2-AMINOMUCONIC SEMIALDEHYDE DEHYDROGENASE"/>
    <property type="match status" value="1"/>
</dbReference>
<evidence type="ECO:0000256" key="3">
    <source>
        <dbReference type="ARBA" id="ARBA00023027"/>
    </source>
</evidence>
<reference evidence="7 8" key="1">
    <citation type="submission" date="2016-02" db="EMBL/GenBank/DDBJ databases">
        <title>Comparative genomic and transcriptomic foundation for Pichia pastoris.</title>
        <authorList>
            <person name="Love K.R."/>
            <person name="Shah K.A."/>
            <person name="Whittaker C.A."/>
            <person name="Wu J."/>
            <person name="Bartlett M.C."/>
            <person name="Ma D."/>
            <person name="Leeson R.L."/>
            <person name="Priest M."/>
            <person name="Young S.K."/>
            <person name="Love J.C."/>
        </authorList>
    </citation>
    <scope>NUCLEOTIDE SEQUENCE [LARGE SCALE GENOMIC DNA]</scope>
    <source>
        <strain evidence="7 8">ATCC 28485</strain>
    </source>
</reference>
<dbReference type="GO" id="GO:0004029">
    <property type="term" value="F:aldehyde dehydrogenase (NAD+) activity"/>
    <property type="evidence" value="ECO:0007669"/>
    <property type="project" value="TreeGrafter"/>
</dbReference>
<dbReference type="GO" id="GO:0019752">
    <property type="term" value="P:carboxylic acid metabolic process"/>
    <property type="evidence" value="ECO:0007669"/>
    <property type="project" value="UniProtKB-ARBA"/>
</dbReference>
<keyword evidence="8" id="KW-1185">Reference proteome</keyword>
<evidence type="ECO:0000256" key="5">
    <source>
        <dbReference type="RuleBase" id="RU003345"/>
    </source>
</evidence>
<comment type="similarity">
    <text evidence="1 5">Belongs to the aldehyde dehydrogenase family.</text>
</comment>
<feature type="active site" evidence="4">
    <location>
        <position position="263"/>
    </location>
</feature>
<dbReference type="FunFam" id="3.40.605.10:FF:000001">
    <property type="entry name" value="Aldehyde dehydrogenase 1"/>
    <property type="match status" value="1"/>
</dbReference>
<evidence type="ECO:0000313" key="8">
    <source>
        <dbReference type="Proteomes" id="UP000094565"/>
    </source>
</evidence>
<sequence length="495" mass="53817">MVSPLIKSIAFPTGQKYDQPTGLYINGEWRESKDTIDVINPSNGEVITSVYAAQESDVDNAVASARKAFKSWKKVTGEERGALMNRLADLLEKNAETVAGIEALDAGKPQFSNALPDIEGSVAILRYCAGWADKIYGNVIPSGPDKLLTSKRIPYGVVSQIVPWNYPLNMAMWKIAPALCAGNCIVIKSSESSPLSLLYFAELVNTAGFPPGVLNIISGLGPVAGARMASHPDVDKIAFTGSTKTGKEIQKLASSNLKTVTLECGGKSPLIVFDDAKLNQAIYWAAFGIMYNTGQICTANSRILVQDTIYDDFIEKFKAHVQENWFIGSPFDKKSTMGPVINKSQFEKVKHYIQRGKEEGAKLVIGDEPVTFESGYWIHPTIFVDCTQNMSIVKDEIFGPVVAISKFRSQEEAIELANDTEYGLAAMVFSKDIVTANTVASQLEAGTVYINSSNDDNIRVPFGGFKMSGTGSELGMEGVLAYTKIQAIHTNLTRD</sequence>
<accession>A0A1B2JD98</accession>
<dbReference type="Proteomes" id="UP000094565">
    <property type="component" value="Chromosome 2"/>
</dbReference>
<dbReference type="EMBL" id="CP014585">
    <property type="protein sequence ID" value="ANZ76044.1"/>
    <property type="molecule type" value="Genomic_DNA"/>
</dbReference>
<dbReference type="Gene3D" id="3.40.605.10">
    <property type="entry name" value="Aldehyde Dehydrogenase, Chain A, domain 1"/>
    <property type="match status" value="1"/>
</dbReference>
<dbReference type="Gene3D" id="3.40.309.10">
    <property type="entry name" value="Aldehyde Dehydrogenase, Chain A, domain 2"/>
    <property type="match status" value="1"/>
</dbReference>
<evidence type="ECO:0000313" key="7">
    <source>
        <dbReference type="EMBL" id="ANZ76044.1"/>
    </source>
</evidence>
<dbReference type="InterPro" id="IPR029510">
    <property type="entry name" value="Ald_DH_CS_GLU"/>
</dbReference>
<dbReference type="SUPFAM" id="SSF53720">
    <property type="entry name" value="ALDH-like"/>
    <property type="match status" value="1"/>
</dbReference>
<dbReference type="OrthoDB" id="310895at2759"/>
<name>A0A1B2JD98_PICPA</name>
<dbReference type="InterPro" id="IPR016162">
    <property type="entry name" value="Ald_DH_N"/>
</dbReference>
<evidence type="ECO:0000256" key="4">
    <source>
        <dbReference type="PROSITE-ProRule" id="PRU10007"/>
    </source>
</evidence>
<dbReference type="InterPro" id="IPR016161">
    <property type="entry name" value="Ald_DH/histidinol_DH"/>
</dbReference>
<proteinExistence type="inferred from homology"/>
<gene>
    <name evidence="7" type="primary">ALD2</name>
    <name evidence="7" type="ORF">ATY40_BA7502725</name>
</gene>
<dbReference type="AlphaFoldDB" id="A0A1B2JD98"/>